<sequence>MADNNNNNNNKDGRQQKGQAKDEEKRKGQKKPAAQGESDVSNALIQQGGRNHLSTFAPGGLRVMASQDRLGRIKLGIRDDQGQIQKDAIGSWGPINLGSNISSKRKWVELYDHTHVPGKTVSAMTWVDDDVDDQLGRKRKKYGRIAPVEESAETLILRATGRAARDELVLPPGFRSASDQQGQGDETHQGHGKGQDQGRGRGGRGDIRGGQGRGDGRGDSSGSRGRGDGRGRGGGRGGRRGGRGRGQGRGGGPGLAPANQTTCAECGSEAHDLMKCLRACANGFMRGCPRCNTLMHSAEQCIRLEKPKDKSYFLIQKRGNMPSFLDVKAIVDVVRQVPATKIPGRFPWTTEFTKSLVSEIPALQNDMDRLGLSVTTEGGFKLPVDPDMKDWDAVQATFTRLSSGSFVTPEEAEARMLAAREQVLRNTQARLEGERIAQQILEEDGEPDFEFEMEPVVGGDKDVDMEDADGPKSKGVTEPVVPEGQNFEGWAEEVSAEVDEKKRQSEAATATQAPEAQDDTQVVVAPDSVPAPESEFGSDDNEGVLAKVALSLDEEGIPIRVRESEDEEDEEGDDTDSVASADI</sequence>
<feature type="compositionally biased region" description="Basic and acidic residues" evidence="1">
    <location>
        <begin position="11"/>
        <end position="26"/>
    </location>
</feature>
<feature type="compositionally biased region" description="Polar residues" evidence="1">
    <location>
        <begin position="38"/>
        <end position="54"/>
    </location>
</feature>
<feature type="compositionally biased region" description="Basic and acidic residues" evidence="1">
    <location>
        <begin position="185"/>
        <end position="207"/>
    </location>
</feature>
<feature type="region of interest" description="Disordered" evidence="1">
    <location>
        <begin position="1"/>
        <end position="57"/>
    </location>
</feature>
<accession>A0A8H4SXV8</accession>
<feature type="compositionally biased region" description="Low complexity" evidence="1">
    <location>
        <begin position="1"/>
        <end position="10"/>
    </location>
</feature>
<feature type="compositionally biased region" description="Acidic residues" evidence="1">
    <location>
        <begin position="564"/>
        <end position="576"/>
    </location>
</feature>
<feature type="region of interest" description="Disordered" evidence="1">
    <location>
        <begin position="172"/>
        <end position="259"/>
    </location>
</feature>
<feature type="region of interest" description="Disordered" evidence="1">
    <location>
        <begin position="446"/>
        <end position="583"/>
    </location>
</feature>
<dbReference type="EMBL" id="JABEXW010001086">
    <property type="protein sequence ID" value="KAF4947788.1"/>
    <property type="molecule type" value="Genomic_DNA"/>
</dbReference>
<evidence type="ECO:0000256" key="1">
    <source>
        <dbReference type="SAM" id="MobiDB-lite"/>
    </source>
</evidence>
<organism evidence="2 3">
    <name type="scientific">Fusarium sarcochroum</name>
    <dbReference type="NCBI Taxonomy" id="1208366"/>
    <lineage>
        <taxon>Eukaryota</taxon>
        <taxon>Fungi</taxon>
        <taxon>Dikarya</taxon>
        <taxon>Ascomycota</taxon>
        <taxon>Pezizomycotina</taxon>
        <taxon>Sordariomycetes</taxon>
        <taxon>Hypocreomycetidae</taxon>
        <taxon>Hypocreales</taxon>
        <taxon>Nectriaceae</taxon>
        <taxon>Fusarium</taxon>
        <taxon>Fusarium lateritium species complex</taxon>
    </lineage>
</organism>
<dbReference type="Proteomes" id="UP000622797">
    <property type="component" value="Unassembled WGS sequence"/>
</dbReference>
<protein>
    <submittedName>
        <fullName evidence="2">Uncharacterized protein</fullName>
    </submittedName>
</protein>
<evidence type="ECO:0000313" key="3">
    <source>
        <dbReference type="Proteomes" id="UP000622797"/>
    </source>
</evidence>
<reference evidence="2" key="1">
    <citation type="journal article" date="2020" name="BMC Genomics">
        <title>Correction to: Identification and distribution of gene clusters required for synthesis of sphingolipid metabolism inhibitors in diverse species of the filamentous fungus Fusarium.</title>
        <authorList>
            <person name="Kim H.S."/>
            <person name="Lohmar J.M."/>
            <person name="Busman M."/>
            <person name="Brown D.W."/>
            <person name="Naumann T.A."/>
            <person name="Divon H.H."/>
            <person name="Lysoe E."/>
            <person name="Uhlig S."/>
            <person name="Proctor R.H."/>
        </authorList>
    </citation>
    <scope>NUCLEOTIDE SEQUENCE</scope>
    <source>
        <strain evidence="2">NRRL 20472</strain>
    </source>
</reference>
<proteinExistence type="predicted"/>
<feature type="compositionally biased region" description="Low complexity" evidence="1">
    <location>
        <begin position="506"/>
        <end position="521"/>
    </location>
</feature>
<keyword evidence="3" id="KW-1185">Reference proteome</keyword>
<dbReference type="OrthoDB" id="4777753at2759"/>
<evidence type="ECO:0000313" key="2">
    <source>
        <dbReference type="EMBL" id="KAF4947788.1"/>
    </source>
</evidence>
<dbReference type="AlphaFoldDB" id="A0A8H4SXV8"/>
<feature type="compositionally biased region" description="Gly residues" evidence="1">
    <location>
        <begin position="244"/>
        <end position="254"/>
    </location>
</feature>
<comment type="caution">
    <text evidence="2">The sequence shown here is derived from an EMBL/GenBank/DDBJ whole genome shotgun (WGS) entry which is preliminary data.</text>
</comment>
<gene>
    <name evidence="2" type="ORF">FSARC_13883</name>
</gene>
<reference evidence="2" key="2">
    <citation type="submission" date="2020-05" db="EMBL/GenBank/DDBJ databases">
        <authorList>
            <person name="Kim H.-S."/>
            <person name="Proctor R.H."/>
            <person name="Brown D.W."/>
        </authorList>
    </citation>
    <scope>NUCLEOTIDE SEQUENCE</scope>
    <source>
        <strain evidence="2">NRRL 20472</strain>
    </source>
</reference>
<name>A0A8H4SXV8_9HYPO</name>